<dbReference type="PANTHER" id="PTHR11735">
    <property type="entry name" value="TRNA N6-ADENOSINE THREONYLCARBAMOYLTRANSFERASE"/>
    <property type="match status" value="1"/>
</dbReference>
<comment type="caution">
    <text evidence="3">The sequence shown here is derived from an EMBL/GenBank/DDBJ whole genome shotgun (WGS) entry which is preliminary data.</text>
</comment>
<dbReference type="Gene3D" id="3.30.420.40">
    <property type="match status" value="2"/>
</dbReference>
<evidence type="ECO:0000313" key="3">
    <source>
        <dbReference type="EMBL" id="MBM7799627.1"/>
    </source>
</evidence>
<organism evidence="3 4">
    <name type="scientific">Microlunatus panaciterrae</name>
    <dbReference type="NCBI Taxonomy" id="400768"/>
    <lineage>
        <taxon>Bacteria</taxon>
        <taxon>Bacillati</taxon>
        <taxon>Actinomycetota</taxon>
        <taxon>Actinomycetes</taxon>
        <taxon>Propionibacteriales</taxon>
        <taxon>Propionibacteriaceae</taxon>
        <taxon>Microlunatus</taxon>
    </lineage>
</organism>
<proteinExistence type="predicted"/>
<feature type="region of interest" description="Disordered" evidence="1">
    <location>
        <begin position="1"/>
        <end position="20"/>
    </location>
</feature>
<dbReference type="CDD" id="cd24032">
    <property type="entry name" value="ASKHA_NBD_TsaB"/>
    <property type="match status" value="1"/>
</dbReference>
<dbReference type="NCBIfam" id="TIGR03725">
    <property type="entry name" value="T6A_YeaZ"/>
    <property type="match status" value="1"/>
</dbReference>
<reference evidence="3 4" key="1">
    <citation type="submission" date="2021-01" db="EMBL/GenBank/DDBJ databases">
        <title>Sequencing the genomes of 1000 actinobacteria strains.</title>
        <authorList>
            <person name="Klenk H.-P."/>
        </authorList>
    </citation>
    <scope>NUCLEOTIDE SEQUENCE [LARGE SCALE GENOMIC DNA]</scope>
    <source>
        <strain evidence="3 4">DSM 18662</strain>
    </source>
</reference>
<dbReference type="Proteomes" id="UP000704762">
    <property type="component" value="Unassembled WGS sequence"/>
</dbReference>
<evidence type="ECO:0000259" key="2">
    <source>
        <dbReference type="Pfam" id="PF00814"/>
    </source>
</evidence>
<dbReference type="PANTHER" id="PTHR11735:SF11">
    <property type="entry name" value="TRNA THREONYLCARBAMOYLADENOSINE BIOSYNTHESIS PROTEIN TSAB"/>
    <property type="match status" value="1"/>
</dbReference>
<dbReference type="EMBL" id="JAFBCF010000001">
    <property type="protein sequence ID" value="MBM7799627.1"/>
    <property type="molecule type" value="Genomic_DNA"/>
</dbReference>
<protein>
    <submittedName>
        <fullName evidence="3">tRNA threonylcarbamoyl adenosine modification protein YeaZ</fullName>
    </submittedName>
</protein>
<feature type="domain" description="Gcp-like" evidence="2">
    <location>
        <begin position="60"/>
        <end position="167"/>
    </location>
</feature>
<dbReference type="InterPro" id="IPR000905">
    <property type="entry name" value="Gcp-like_dom"/>
</dbReference>
<dbReference type="SUPFAM" id="SSF53067">
    <property type="entry name" value="Actin-like ATPase domain"/>
    <property type="match status" value="2"/>
</dbReference>
<keyword evidence="4" id="KW-1185">Reference proteome</keyword>
<dbReference type="InterPro" id="IPR022496">
    <property type="entry name" value="T6A_TsaB"/>
</dbReference>
<accession>A0ABS2RM96</accession>
<feature type="compositionally biased region" description="Polar residues" evidence="1">
    <location>
        <begin position="7"/>
        <end position="16"/>
    </location>
</feature>
<gene>
    <name evidence="3" type="ORF">JOE57_002548</name>
</gene>
<evidence type="ECO:0000313" key="4">
    <source>
        <dbReference type="Proteomes" id="UP000704762"/>
    </source>
</evidence>
<sequence>MAMTAADTEQNLSTAEAPSARQIAGTGQTVLGIDTSTEVCVGIARAGVVLATAIVADRMQHVEQLTPLVRGALGDAGLTLDEVEQVVVGLGPGPFTGLRVGVATARMLASVRRLPLHGVCSLDVLAQQWVRAGAEVPAEFLVGTDARRKEVYWARYDASGSRLEGPKVGVPETLPDLPLVGPAADLYSDRVRASEGPRSFDPGVLAVVAADLVDAGVEPLYLRRPDAAEPGRRKSVLVHRPWAAHRLGGAS</sequence>
<name>A0ABS2RM96_9ACTN</name>
<dbReference type="InterPro" id="IPR043129">
    <property type="entry name" value="ATPase_NBD"/>
</dbReference>
<evidence type="ECO:0000256" key="1">
    <source>
        <dbReference type="SAM" id="MobiDB-lite"/>
    </source>
</evidence>
<dbReference type="Pfam" id="PF00814">
    <property type="entry name" value="TsaD"/>
    <property type="match status" value="1"/>
</dbReference>